<gene>
    <name evidence="1" type="ORF">WN51_14356</name>
</gene>
<evidence type="ECO:0000313" key="1">
    <source>
        <dbReference type="EMBL" id="KOX73310.1"/>
    </source>
</evidence>
<dbReference type="EMBL" id="KQ435798">
    <property type="protein sequence ID" value="KOX73310.1"/>
    <property type="molecule type" value="Genomic_DNA"/>
</dbReference>
<name>A0A0M8ZXT3_9HYME</name>
<keyword evidence="2" id="KW-1185">Reference proteome</keyword>
<dbReference type="AlphaFoldDB" id="A0A0M8ZXT3"/>
<evidence type="ECO:0000313" key="2">
    <source>
        <dbReference type="Proteomes" id="UP000053105"/>
    </source>
</evidence>
<dbReference type="Proteomes" id="UP000053105">
    <property type="component" value="Unassembled WGS sequence"/>
</dbReference>
<organism evidence="1 2">
    <name type="scientific">Melipona quadrifasciata</name>
    <dbReference type="NCBI Taxonomy" id="166423"/>
    <lineage>
        <taxon>Eukaryota</taxon>
        <taxon>Metazoa</taxon>
        <taxon>Ecdysozoa</taxon>
        <taxon>Arthropoda</taxon>
        <taxon>Hexapoda</taxon>
        <taxon>Insecta</taxon>
        <taxon>Pterygota</taxon>
        <taxon>Neoptera</taxon>
        <taxon>Endopterygota</taxon>
        <taxon>Hymenoptera</taxon>
        <taxon>Apocrita</taxon>
        <taxon>Aculeata</taxon>
        <taxon>Apoidea</taxon>
        <taxon>Anthophila</taxon>
        <taxon>Apidae</taxon>
        <taxon>Melipona</taxon>
    </lineage>
</organism>
<proteinExistence type="predicted"/>
<sequence>MTLSLRILSGSKMLKKVDRTDEAFDRMSSYYARILLLSYHEVIVKSELTPS</sequence>
<protein>
    <submittedName>
        <fullName evidence="1">Uncharacterized protein</fullName>
    </submittedName>
</protein>
<accession>A0A0M8ZXT3</accession>
<reference evidence="1 2" key="1">
    <citation type="submission" date="2015-07" db="EMBL/GenBank/DDBJ databases">
        <title>The genome of Melipona quadrifasciata.</title>
        <authorList>
            <person name="Pan H."/>
            <person name="Kapheim K."/>
        </authorList>
    </citation>
    <scope>NUCLEOTIDE SEQUENCE [LARGE SCALE GENOMIC DNA]</scope>
    <source>
        <strain evidence="1">0111107301</strain>
        <tissue evidence="1">Whole body</tissue>
    </source>
</reference>